<name>A0ABD1JTF6_9TELE</name>
<dbReference type="Proteomes" id="UP001591681">
    <property type="component" value="Unassembled WGS sequence"/>
</dbReference>
<proteinExistence type="predicted"/>
<dbReference type="InterPro" id="IPR027417">
    <property type="entry name" value="P-loop_NTPase"/>
</dbReference>
<comment type="caution">
    <text evidence="2">The sequence shown here is derived from an EMBL/GenBank/DDBJ whole genome shotgun (WGS) entry which is preliminary data.</text>
</comment>
<dbReference type="PANTHER" id="PTHR14241">
    <property type="entry name" value="INTERFERON-INDUCED PROTEIN 44"/>
    <property type="match status" value="1"/>
</dbReference>
<evidence type="ECO:0000256" key="1">
    <source>
        <dbReference type="SAM" id="MobiDB-lite"/>
    </source>
</evidence>
<dbReference type="SUPFAM" id="SSF52540">
    <property type="entry name" value="P-loop containing nucleoside triphosphate hydrolases"/>
    <property type="match status" value="1"/>
</dbReference>
<feature type="region of interest" description="Disordered" evidence="1">
    <location>
        <begin position="337"/>
        <end position="361"/>
    </location>
</feature>
<organism evidence="2 3">
    <name type="scientific">Coilia grayii</name>
    <name type="common">Gray's grenadier anchovy</name>
    <dbReference type="NCBI Taxonomy" id="363190"/>
    <lineage>
        <taxon>Eukaryota</taxon>
        <taxon>Metazoa</taxon>
        <taxon>Chordata</taxon>
        <taxon>Craniata</taxon>
        <taxon>Vertebrata</taxon>
        <taxon>Euteleostomi</taxon>
        <taxon>Actinopterygii</taxon>
        <taxon>Neopterygii</taxon>
        <taxon>Teleostei</taxon>
        <taxon>Clupei</taxon>
        <taxon>Clupeiformes</taxon>
        <taxon>Clupeoidei</taxon>
        <taxon>Engraulidae</taxon>
        <taxon>Coilinae</taxon>
        <taxon>Coilia</taxon>
    </lineage>
</organism>
<sequence length="361" mass="38977">MEEKEQNEKENPKKAVTPAFKFGIFGSSNPAAEDTPAPAPLFTSSEPKPATAGRAWPIFQETPWRQLNWSDETRTALLESIRSYKPACDSVPAARVLLVGPVGAGKSSFISSVQSVFYGRVLNRAMVGSSSTSSGSFTKKLQSYQLHSSRERDGGSMALVLSDMVGLGEASSSLTLHDALAAIKGHVPDGHTFSACSPVGSDTAGYVKEPTLAERVHCVAFVVSAPEISTYSKTMTSTLQQLREHISALGVHQVALLTHVDKVCLKTAADVSQVYRSTPLKNVMIQASALLGMPISSMVPVKNYSEELDPEPHTDTLLLTALELILQYVDFHLRDQSDQAHHAESSDHAESSTAQRDPFHL</sequence>
<gene>
    <name evidence="2" type="ORF">ACEWY4_014862</name>
</gene>
<dbReference type="AlphaFoldDB" id="A0ABD1JTF6"/>
<evidence type="ECO:0000313" key="3">
    <source>
        <dbReference type="Proteomes" id="UP001591681"/>
    </source>
</evidence>
<accession>A0ABD1JTF6</accession>
<dbReference type="Gene3D" id="3.40.50.300">
    <property type="entry name" value="P-loop containing nucleotide triphosphate hydrolases"/>
    <property type="match status" value="1"/>
</dbReference>
<evidence type="ECO:0008006" key="4">
    <source>
        <dbReference type="Google" id="ProtNLM"/>
    </source>
</evidence>
<dbReference type="PANTHER" id="PTHR14241:SF28">
    <property type="entry name" value="INTERFERON-INDUCED PROTEIN 44-LIKE"/>
    <property type="match status" value="1"/>
</dbReference>
<feature type="compositionally biased region" description="Basic and acidic residues" evidence="1">
    <location>
        <begin position="337"/>
        <end position="350"/>
    </location>
</feature>
<reference evidence="2 3" key="1">
    <citation type="submission" date="2024-09" db="EMBL/GenBank/DDBJ databases">
        <title>A chromosome-level genome assembly of Gray's grenadier anchovy, Coilia grayii.</title>
        <authorList>
            <person name="Fu Z."/>
        </authorList>
    </citation>
    <scope>NUCLEOTIDE SEQUENCE [LARGE SCALE GENOMIC DNA]</scope>
    <source>
        <strain evidence="2">G4</strain>
        <tissue evidence="2">Muscle</tissue>
    </source>
</reference>
<dbReference type="EMBL" id="JBHFQA010000012">
    <property type="protein sequence ID" value="KAL2090174.1"/>
    <property type="molecule type" value="Genomic_DNA"/>
</dbReference>
<protein>
    <recommendedName>
        <fullName evidence="4">Interferon-induced protein 44-like</fullName>
    </recommendedName>
</protein>
<evidence type="ECO:0000313" key="2">
    <source>
        <dbReference type="EMBL" id="KAL2090174.1"/>
    </source>
</evidence>
<keyword evidence="3" id="KW-1185">Reference proteome</keyword>